<organism evidence="1 2">
    <name type="scientific">Verticillium longisporum</name>
    <name type="common">Verticillium dahliae var. longisporum</name>
    <dbReference type="NCBI Taxonomy" id="100787"/>
    <lineage>
        <taxon>Eukaryota</taxon>
        <taxon>Fungi</taxon>
        <taxon>Dikarya</taxon>
        <taxon>Ascomycota</taxon>
        <taxon>Pezizomycotina</taxon>
        <taxon>Sordariomycetes</taxon>
        <taxon>Hypocreomycetidae</taxon>
        <taxon>Glomerellales</taxon>
        <taxon>Plectosphaerellaceae</taxon>
        <taxon>Verticillium</taxon>
    </lineage>
</organism>
<proteinExistence type="predicted"/>
<accession>A0A0G4LQZ7</accession>
<reference evidence="1 2" key="1">
    <citation type="submission" date="2015-05" db="EMBL/GenBank/DDBJ databases">
        <authorList>
            <person name="Wang D.B."/>
            <person name="Wang M."/>
        </authorList>
    </citation>
    <scope>NUCLEOTIDE SEQUENCE [LARGE SCALE GENOMIC DNA]</scope>
    <source>
        <strain evidence="1">VL1</strain>
    </source>
</reference>
<dbReference type="EMBL" id="CVQH01017113">
    <property type="protein sequence ID" value="CRK24344.1"/>
    <property type="molecule type" value="Genomic_DNA"/>
</dbReference>
<dbReference type="SUPFAM" id="SSF56112">
    <property type="entry name" value="Protein kinase-like (PK-like)"/>
    <property type="match status" value="1"/>
</dbReference>
<evidence type="ECO:0000313" key="2">
    <source>
        <dbReference type="Proteomes" id="UP000044602"/>
    </source>
</evidence>
<name>A0A0G4LQZ7_VERLO</name>
<dbReference type="Proteomes" id="UP000044602">
    <property type="component" value="Unassembled WGS sequence"/>
</dbReference>
<keyword evidence="2" id="KW-1185">Reference proteome</keyword>
<dbReference type="InterPro" id="IPR011009">
    <property type="entry name" value="Kinase-like_dom_sf"/>
</dbReference>
<protein>
    <recommendedName>
        <fullName evidence="3">Protein kinase domain-containing protein</fullName>
    </recommendedName>
</protein>
<evidence type="ECO:0008006" key="3">
    <source>
        <dbReference type="Google" id="ProtNLM"/>
    </source>
</evidence>
<gene>
    <name evidence="1" type="ORF">BN1708_013929</name>
</gene>
<sequence>MGKSGRASGDESFVLKCVPRPFYDLSLRLLAEFAGSRRLRMHIDCNPEEGILVYPYFRGTLLALVQDDPDFPPAERKKILRHVKPDNILVNWTCDKEGNKTVTDIALGDFDIASKSDTGEPH</sequence>
<dbReference type="AlphaFoldDB" id="A0A0G4LQZ7"/>
<evidence type="ECO:0000313" key="1">
    <source>
        <dbReference type="EMBL" id="CRK24344.1"/>
    </source>
</evidence>